<protein>
    <recommendedName>
        <fullName evidence="7">Ribonuclease HII</fullName>
        <ecNumber evidence="6">3.1.26.4</ecNumber>
    </recommendedName>
</protein>
<gene>
    <name evidence="15" type="ORF">METZ01_LOCUS289688</name>
</gene>
<keyword evidence="8" id="KW-0963">Cytoplasm</keyword>
<dbReference type="EC" id="3.1.26.4" evidence="6"/>
<dbReference type="GO" id="GO:0003723">
    <property type="term" value="F:RNA binding"/>
    <property type="evidence" value="ECO:0007669"/>
    <property type="project" value="InterPro"/>
</dbReference>
<dbReference type="InterPro" id="IPR036397">
    <property type="entry name" value="RNaseH_sf"/>
</dbReference>
<dbReference type="CDD" id="cd07182">
    <property type="entry name" value="RNase_HII_bacteria_HII_like"/>
    <property type="match status" value="1"/>
</dbReference>
<evidence type="ECO:0000256" key="4">
    <source>
        <dbReference type="ARBA" id="ARBA00004496"/>
    </source>
</evidence>
<evidence type="ECO:0000256" key="2">
    <source>
        <dbReference type="ARBA" id="ARBA00001936"/>
    </source>
</evidence>
<dbReference type="NCBIfam" id="NF000595">
    <property type="entry name" value="PRK00015.1-3"/>
    <property type="match status" value="1"/>
</dbReference>
<evidence type="ECO:0000256" key="5">
    <source>
        <dbReference type="ARBA" id="ARBA00007383"/>
    </source>
</evidence>
<comment type="subcellular location">
    <subcellularLocation>
        <location evidence="4">Cytoplasm</location>
    </subcellularLocation>
</comment>
<dbReference type="PANTHER" id="PTHR10954:SF18">
    <property type="entry name" value="RIBONUCLEASE HII"/>
    <property type="match status" value="1"/>
</dbReference>
<evidence type="ECO:0000259" key="14">
    <source>
        <dbReference type="PROSITE" id="PS51975"/>
    </source>
</evidence>
<dbReference type="FunFam" id="3.30.420.10:FF:000006">
    <property type="entry name" value="Ribonuclease HII"/>
    <property type="match status" value="1"/>
</dbReference>
<dbReference type="PANTHER" id="PTHR10954">
    <property type="entry name" value="RIBONUCLEASE H2 SUBUNIT A"/>
    <property type="match status" value="1"/>
</dbReference>
<evidence type="ECO:0000256" key="13">
    <source>
        <dbReference type="ARBA" id="ARBA00023211"/>
    </source>
</evidence>
<dbReference type="NCBIfam" id="NF000594">
    <property type="entry name" value="PRK00015.1-1"/>
    <property type="match status" value="1"/>
</dbReference>
<comment type="catalytic activity">
    <reaction evidence="1">
        <text>Endonucleolytic cleavage to 5'-phosphomonoester.</text>
        <dbReference type="EC" id="3.1.26.4"/>
    </reaction>
</comment>
<dbReference type="EMBL" id="UINC01087458">
    <property type="protein sequence ID" value="SVC36834.1"/>
    <property type="molecule type" value="Genomic_DNA"/>
</dbReference>
<dbReference type="PROSITE" id="PS51975">
    <property type="entry name" value="RNASE_H_2"/>
    <property type="match status" value="1"/>
</dbReference>
<keyword evidence="13" id="KW-0464">Manganese</keyword>
<name>A0A382LJ10_9ZZZZ</name>
<dbReference type="GO" id="GO:0006298">
    <property type="term" value="P:mismatch repair"/>
    <property type="evidence" value="ECO:0007669"/>
    <property type="project" value="TreeGrafter"/>
</dbReference>
<evidence type="ECO:0000256" key="7">
    <source>
        <dbReference type="ARBA" id="ARBA00019179"/>
    </source>
</evidence>
<organism evidence="15">
    <name type="scientific">marine metagenome</name>
    <dbReference type="NCBI Taxonomy" id="408172"/>
    <lineage>
        <taxon>unclassified sequences</taxon>
        <taxon>metagenomes</taxon>
        <taxon>ecological metagenomes</taxon>
    </lineage>
</organism>
<dbReference type="InterPro" id="IPR024567">
    <property type="entry name" value="RNase_HII/HIII_dom"/>
</dbReference>
<dbReference type="InterPro" id="IPR012337">
    <property type="entry name" value="RNaseH-like_sf"/>
</dbReference>
<proteinExistence type="inferred from homology"/>
<keyword evidence="11" id="KW-0255">Endonuclease</keyword>
<comment type="cofactor">
    <cofactor evidence="3">
        <name>Mg(2+)</name>
        <dbReference type="ChEBI" id="CHEBI:18420"/>
    </cofactor>
</comment>
<evidence type="ECO:0000256" key="11">
    <source>
        <dbReference type="ARBA" id="ARBA00022759"/>
    </source>
</evidence>
<dbReference type="GO" id="GO:0043137">
    <property type="term" value="P:DNA replication, removal of RNA primer"/>
    <property type="evidence" value="ECO:0007669"/>
    <property type="project" value="TreeGrafter"/>
</dbReference>
<accession>A0A382LJ10</accession>
<reference evidence="15" key="1">
    <citation type="submission" date="2018-05" db="EMBL/GenBank/DDBJ databases">
        <authorList>
            <person name="Lanie J.A."/>
            <person name="Ng W.-L."/>
            <person name="Kazmierczak K.M."/>
            <person name="Andrzejewski T.M."/>
            <person name="Davidsen T.M."/>
            <person name="Wayne K.J."/>
            <person name="Tettelin H."/>
            <person name="Glass J.I."/>
            <person name="Rusch D."/>
            <person name="Podicherti R."/>
            <person name="Tsui H.-C.T."/>
            <person name="Winkler M.E."/>
        </authorList>
    </citation>
    <scope>NUCLEOTIDE SEQUENCE</scope>
</reference>
<dbReference type="SUPFAM" id="SSF53098">
    <property type="entry name" value="Ribonuclease H-like"/>
    <property type="match status" value="1"/>
</dbReference>
<evidence type="ECO:0000256" key="10">
    <source>
        <dbReference type="ARBA" id="ARBA00022723"/>
    </source>
</evidence>
<dbReference type="GO" id="GO:0005737">
    <property type="term" value="C:cytoplasm"/>
    <property type="evidence" value="ECO:0007669"/>
    <property type="project" value="UniProtKB-SubCell"/>
</dbReference>
<dbReference type="Pfam" id="PF01351">
    <property type="entry name" value="RNase_HII"/>
    <property type="match status" value="1"/>
</dbReference>
<sequence>MPLPHVIEYHPDKEEKGMLEYETTARNKGYEFIAGVDEAGRGPLAGPVVAAAVLFTPDSRLDGLDDSKKLSSKTREKFFLVIKKQALSFGIGTVDVGQIDKINILQASLLAMKGAVEALTNKPDLLLVDGNQSIDTEIKQWVIVKGDSLSQSIAAASVLAKVTRDKLMEKYHEQFPQYAFDKHKGYGTQLHRDLIRKYGPCPIHRRTFKGVREFA</sequence>
<evidence type="ECO:0000256" key="8">
    <source>
        <dbReference type="ARBA" id="ARBA00022490"/>
    </source>
</evidence>
<dbReference type="InterPro" id="IPR001352">
    <property type="entry name" value="RNase_HII/HIII"/>
</dbReference>
<evidence type="ECO:0000256" key="6">
    <source>
        <dbReference type="ARBA" id="ARBA00012180"/>
    </source>
</evidence>
<evidence type="ECO:0000256" key="1">
    <source>
        <dbReference type="ARBA" id="ARBA00000077"/>
    </source>
</evidence>
<dbReference type="AlphaFoldDB" id="A0A382LJ10"/>
<dbReference type="InterPro" id="IPR022898">
    <property type="entry name" value="RNase_HII"/>
</dbReference>
<evidence type="ECO:0000313" key="15">
    <source>
        <dbReference type="EMBL" id="SVC36834.1"/>
    </source>
</evidence>
<keyword evidence="10" id="KW-0479">Metal-binding</keyword>
<dbReference type="Gene3D" id="3.30.420.10">
    <property type="entry name" value="Ribonuclease H-like superfamily/Ribonuclease H"/>
    <property type="match status" value="1"/>
</dbReference>
<dbReference type="HAMAP" id="MF_00052_B">
    <property type="entry name" value="RNase_HII_B"/>
    <property type="match status" value="1"/>
</dbReference>
<comment type="cofactor">
    <cofactor evidence="2">
        <name>Mn(2+)</name>
        <dbReference type="ChEBI" id="CHEBI:29035"/>
    </cofactor>
</comment>
<keyword evidence="12" id="KW-0378">Hydrolase</keyword>
<evidence type="ECO:0000256" key="3">
    <source>
        <dbReference type="ARBA" id="ARBA00001946"/>
    </source>
</evidence>
<dbReference type="GO" id="GO:0004523">
    <property type="term" value="F:RNA-DNA hybrid ribonuclease activity"/>
    <property type="evidence" value="ECO:0007669"/>
    <property type="project" value="UniProtKB-EC"/>
</dbReference>
<evidence type="ECO:0000256" key="9">
    <source>
        <dbReference type="ARBA" id="ARBA00022722"/>
    </source>
</evidence>
<comment type="similarity">
    <text evidence="5">Belongs to the RNase HII family.</text>
</comment>
<evidence type="ECO:0000256" key="12">
    <source>
        <dbReference type="ARBA" id="ARBA00022801"/>
    </source>
</evidence>
<dbReference type="GO" id="GO:0046872">
    <property type="term" value="F:metal ion binding"/>
    <property type="evidence" value="ECO:0007669"/>
    <property type="project" value="UniProtKB-KW"/>
</dbReference>
<keyword evidence="9" id="KW-0540">Nuclease</keyword>
<feature type="domain" description="RNase H type-2" evidence="14">
    <location>
        <begin position="31"/>
        <end position="215"/>
    </location>
</feature>
<dbReference type="GO" id="GO:0032299">
    <property type="term" value="C:ribonuclease H2 complex"/>
    <property type="evidence" value="ECO:0007669"/>
    <property type="project" value="TreeGrafter"/>
</dbReference>